<dbReference type="InterPro" id="IPR014710">
    <property type="entry name" value="RmlC-like_jellyroll"/>
</dbReference>
<dbReference type="SUPFAM" id="SSF51182">
    <property type="entry name" value="RmlC-like cupins"/>
    <property type="match status" value="1"/>
</dbReference>
<dbReference type="InterPro" id="IPR017627">
    <property type="entry name" value="UGHY"/>
</dbReference>
<dbReference type="CDD" id="cd02211">
    <property type="entry name" value="cupin_UGlyAH_N"/>
    <property type="match status" value="1"/>
</dbReference>
<keyword evidence="2" id="KW-0378">Hydrolase</keyword>
<keyword evidence="3" id="KW-1185">Reference proteome</keyword>
<feature type="domain" description="(S)-ureidoglycine aminohydrolase cupin" evidence="1">
    <location>
        <begin position="72"/>
        <end position="111"/>
    </location>
</feature>
<name>A0ABU6P0I8_9BACI</name>
<protein>
    <submittedName>
        <fullName evidence="2">(S)-ureidoglycine aminohydrolase</fullName>
        <ecNumber evidence="2">3.5.3.26</ecNumber>
    </submittedName>
</protein>
<gene>
    <name evidence="2" type="primary">allE</name>
    <name evidence="2" type="ORF">P9271_16380</name>
</gene>
<organism evidence="2 3">
    <name type="scientific">Metabacillus fastidiosus</name>
    <dbReference type="NCBI Taxonomy" id="1458"/>
    <lineage>
        <taxon>Bacteria</taxon>
        <taxon>Bacillati</taxon>
        <taxon>Bacillota</taxon>
        <taxon>Bacilli</taxon>
        <taxon>Bacillales</taxon>
        <taxon>Bacillaceae</taxon>
        <taxon>Metabacillus</taxon>
    </lineage>
</organism>
<dbReference type="PANTHER" id="PTHR34571">
    <property type="entry name" value="(S)-UREIDOGLYCINE AMINOHYDROLASE"/>
    <property type="match status" value="1"/>
</dbReference>
<reference evidence="2 3" key="1">
    <citation type="submission" date="2023-03" db="EMBL/GenBank/DDBJ databases">
        <title>Bacillus Genome Sequencing.</title>
        <authorList>
            <person name="Dunlap C."/>
        </authorList>
    </citation>
    <scope>NUCLEOTIDE SEQUENCE [LARGE SCALE GENOMIC DNA]</scope>
    <source>
        <strain evidence="2 3">NRS-1717</strain>
    </source>
</reference>
<dbReference type="InterPro" id="IPR044697">
    <property type="entry name" value="UGlyAH_cupin_C"/>
</dbReference>
<accession>A0ABU6P0I8</accession>
<dbReference type="InterPro" id="IPR044704">
    <property type="entry name" value="UGlyAH_cupin_N"/>
</dbReference>
<evidence type="ECO:0000313" key="2">
    <source>
        <dbReference type="EMBL" id="MED4402882.1"/>
    </source>
</evidence>
<dbReference type="Gene3D" id="2.60.120.10">
    <property type="entry name" value="Jelly Rolls"/>
    <property type="match status" value="2"/>
</dbReference>
<dbReference type="GeneID" id="301139396"/>
<evidence type="ECO:0000313" key="3">
    <source>
        <dbReference type="Proteomes" id="UP001342826"/>
    </source>
</evidence>
<dbReference type="CDD" id="cd02212">
    <property type="entry name" value="cupin_UGlyAH_C"/>
    <property type="match status" value="1"/>
</dbReference>
<dbReference type="Pfam" id="PF05899">
    <property type="entry name" value="Cupin_3"/>
    <property type="match status" value="1"/>
</dbReference>
<dbReference type="GO" id="GO:0071522">
    <property type="term" value="F:ureidoglycine aminohydrolase activity"/>
    <property type="evidence" value="ECO:0007669"/>
    <property type="project" value="UniProtKB-EC"/>
</dbReference>
<sequence>MGYPKDLLSSRSIIKHGLYALIAPEGLVNNVVPGFENCIISILGSPKLGASFVDYIITMQDGGKNAEGFGGQADVETFVYVIEGKVKAKADEQEFELKDSGYLYCPPGTTMYLENIAEGDSRVFLYKQKYRPLEGKKPWVYSSHSNDIEYRDYDDMHNVHIKDLLPTDIDFDMNFHILSFDPAACHPFIETHVQEHGAYLLSGEGMYNLDNEWIPVKKGDYIFMGPYVQQAGYAVGREPLTYVYSKDCNRDAELK</sequence>
<dbReference type="RefSeq" id="WP_066224910.1">
    <property type="nucleotide sequence ID" value="NZ_JARTFQ010000004.1"/>
</dbReference>
<proteinExistence type="predicted"/>
<dbReference type="InterPro" id="IPR011051">
    <property type="entry name" value="RmlC_Cupin_sf"/>
</dbReference>
<dbReference type="InterPro" id="IPR008579">
    <property type="entry name" value="UGlyAH_Cupin_dom"/>
</dbReference>
<evidence type="ECO:0000259" key="1">
    <source>
        <dbReference type="Pfam" id="PF05899"/>
    </source>
</evidence>
<dbReference type="NCBIfam" id="TIGR03214">
    <property type="entry name" value="ura-cupin"/>
    <property type="match status" value="1"/>
</dbReference>
<comment type="caution">
    <text evidence="2">The sequence shown here is derived from an EMBL/GenBank/DDBJ whole genome shotgun (WGS) entry which is preliminary data.</text>
</comment>
<dbReference type="EC" id="3.5.3.26" evidence="2"/>
<dbReference type="PANTHER" id="PTHR34571:SF1">
    <property type="entry name" value="(S)-UREIDOGLYCINE AMINOHYDROLASE"/>
    <property type="match status" value="1"/>
</dbReference>
<dbReference type="EMBL" id="JARTFS010000013">
    <property type="protein sequence ID" value="MED4402882.1"/>
    <property type="molecule type" value="Genomic_DNA"/>
</dbReference>
<dbReference type="Proteomes" id="UP001342826">
    <property type="component" value="Unassembled WGS sequence"/>
</dbReference>